<dbReference type="Proteomes" id="UP000054279">
    <property type="component" value="Unassembled WGS sequence"/>
</dbReference>
<sequence length="174" mass="19550">MIAGQWKRNDSPFFCSPAPVKYKIHCNQKFNRSTFAYWLGCKAGVTPDLARDKLEPYFVRQPTKTIWNEVTLRSQLRANEIASLKGGIINQFCVHDDLLPLMRESPFYYPPSMGEPMDQDESDPEPTLSQPTAGSSSLANRLDYGEGGSFTRPPGTVHKSTAELTVELYADNIE</sequence>
<protein>
    <submittedName>
        <fullName evidence="2">Uncharacterized protein</fullName>
    </submittedName>
</protein>
<evidence type="ECO:0000256" key="1">
    <source>
        <dbReference type="SAM" id="MobiDB-lite"/>
    </source>
</evidence>
<evidence type="ECO:0000313" key="2">
    <source>
        <dbReference type="EMBL" id="KIJ43229.1"/>
    </source>
</evidence>
<gene>
    <name evidence="2" type="ORF">M422DRAFT_253435</name>
</gene>
<name>A0A0C9V8A3_SPHS4</name>
<proteinExistence type="predicted"/>
<feature type="region of interest" description="Disordered" evidence="1">
    <location>
        <begin position="110"/>
        <end position="162"/>
    </location>
</feature>
<feature type="compositionally biased region" description="Polar residues" evidence="1">
    <location>
        <begin position="127"/>
        <end position="139"/>
    </location>
</feature>
<dbReference type="AlphaFoldDB" id="A0A0C9V8A3"/>
<organism evidence="2 3">
    <name type="scientific">Sphaerobolus stellatus (strain SS14)</name>
    <dbReference type="NCBI Taxonomy" id="990650"/>
    <lineage>
        <taxon>Eukaryota</taxon>
        <taxon>Fungi</taxon>
        <taxon>Dikarya</taxon>
        <taxon>Basidiomycota</taxon>
        <taxon>Agaricomycotina</taxon>
        <taxon>Agaricomycetes</taxon>
        <taxon>Phallomycetidae</taxon>
        <taxon>Geastrales</taxon>
        <taxon>Sphaerobolaceae</taxon>
        <taxon>Sphaerobolus</taxon>
    </lineage>
</organism>
<reference evidence="2 3" key="1">
    <citation type="submission" date="2014-06" db="EMBL/GenBank/DDBJ databases">
        <title>Evolutionary Origins and Diversification of the Mycorrhizal Mutualists.</title>
        <authorList>
            <consortium name="DOE Joint Genome Institute"/>
            <consortium name="Mycorrhizal Genomics Consortium"/>
            <person name="Kohler A."/>
            <person name="Kuo A."/>
            <person name="Nagy L.G."/>
            <person name="Floudas D."/>
            <person name="Copeland A."/>
            <person name="Barry K.W."/>
            <person name="Cichocki N."/>
            <person name="Veneault-Fourrey C."/>
            <person name="LaButti K."/>
            <person name="Lindquist E.A."/>
            <person name="Lipzen A."/>
            <person name="Lundell T."/>
            <person name="Morin E."/>
            <person name="Murat C."/>
            <person name="Riley R."/>
            <person name="Ohm R."/>
            <person name="Sun H."/>
            <person name="Tunlid A."/>
            <person name="Henrissat B."/>
            <person name="Grigoriev I.V."/>
            <person name="Hibbett D.S."/>
            <person name="Martin F."/>
        </authorList>
    </citation>
    <scope>NUCLEOTIDE SEQUENCE [LARGE SCALE GENOMIC DNA]</scope>
    <source>
        <strain evidence="2 3">SS14</strain>
    </source>
</reference>
<dbReference type="EMBL" id="KN837124">
    <property type="protein sequence ID" value="KIJ43229.1"/>
    <property type="molecule type" value="Genomic_DNA"/>
</dbReference>
<dbReference type="HOGENOM" id="CLU_097654_0_0_1"/>
<accession>A0A0C9V8A3</accession>
<evidence type="ECO:0000313" key="3">
    <source>
        <dbReference type="Proteomes" id="UP000054279"/>
    </source>
</evidence>
<keyword evidence="3" id="KW-1185">Reference proteome</keyword>